<comment type="caution">
    <text evidence="2">The sequence shown here is derived from an EMBL/GenBank/DDBJ whole genome shotgun (WGS) entry which is preliminary data.</text>
</comment>
<dbReference type="AlphaFoldDB" id="A0A9W9A1W4"/>
<evidence type="ECO:0000256" key="1">
    <source>
        <dbReference type="SAM" id="SignalP"/>
    </source>
</evidence>
<dbReference type="EMBL" id="JAOTPV010000021">
    <property type="protein sequence ID" value="KAJ4472227.1"/>
    <property type="molecule type" value="Genomic_DNA"/>
</dbReference>
<dbReference type="OrthoDB" id="5429515at2759"/>
<feature type="chain" id="PRO_5040828315" evidence="1">
    <location>
        <begin position="27"/>
        <end position="131"/>
    </location>
</feature>
<proteinExistence type="predicted"/>
<evidence type="ECO:0000313" key="2">
    <source>
        <dbReference type="EMBL" id="KAJ4472227.1"/>
    </source>
</evidence>
<gene>
    <name evidence="2" type="ORF">J3R30DRAFT_1055860</name>
</gene>
<keyword evidence="3" id="KW-1185">Reference proteome</keyword>
<evidence type="ECO:0000313" key="3">
    <source>
        <dbReference type="Proteomes" id="UP001150266"/>
    </source>
</evidence>
<dbReference type="Proteomes" id="UP001150266">
    <property type="component" value="Unassembled WGS sequence"/>
</dbReference>
<reference evidence="2" key="1">
    <citation type="submission" date="2022-08" db="EMBL/GenBank/DDBJ databases">
        <title>A Global Phylogenomic Analysis of the Shiitake Genus Lentinula.</title>
        <authorList>
            <consortium name="DOE Joint Genome Institute"/>
            <person name="Sierra-Patev S."/>
            <person name="Min B."/>
            <person name="Naranjo-Ortiz M."/>
            <person name="Looney B."/>
            <person name="Konkel Z."/>
            <person name="Slot J.C."/>
            <person name="Sakamoto Y."/>
            <person name="Steenwyk J.L."/>
            <person name="Rokas A."/>
            <person name="Carro J."/>
            <person name="Camarero S."/>
            <person name="Ferreira P."/>
            <person name="Molpeceres G."/>
            <person name="Ruiz-Duenas F.J."/>
            <person name="Serrano A."/>
            <person name="Henrissat B."/>
            <person name="Drula E."/>
            <person name="Hughes K.W."/>
            <person name="Mata J.L."/>
            <person name="Ishikawa N.K."/>
            <person name="Vargas-Isla R."/>
            <person name="Ushijima S."/>
            <person name="Smith C.A."/>
            <person name="Ahrendt S."/>
            <person name="Andreopoulos W."/>
            <person name="He G."/>
            <person name="Labutti K."/>
            <person name="Lipzen A."/>
            <person name="Ng V."/>
            <person name="Riley R."/>
            <person name="Sandor L."/>
            <person name="Barry K."/>
            <person name="Martinez A.T."/>
            <person name="Xiao Y."/>
            <person name="Gibbons J.G."/>
            <person name="Terashima K."/>
            <person name="Grigoriev I.V."/>
            <person name="Hibbett D.S."/>
        </authorList>
    </citation>
    <scope>NUCLEOTIDE SEQUENCE</scope>
    <source>
        <strain evidence="2">JLM2183</strain>
    </source>
</reference>
<name>A0A9W9A1W4_9AGAR</name>
<feature type="signal peptide" evidence="1">
    <location>
        <begin position="1"/>
        <end position="26"/>
    </location>
</feature>
<protein>
    <submittedName>
        <fullName evidence="2">Uncharacterized protein</fullName>
    </submittedName>
</protein>
<organism evidence="2 3">
    <name type="scientific">Lentinula aciculospora</name>
    <dbReference type="NCBI Taxonomy" id="153920"/>
    <lineage>
        <taxon>Eukaryota</taxon>
        <taxon>Fungi</taxon>
        <taxon>Dikarya</taxon>
        <taxon>Basidiomycota</taxon>
        <taxon>Agaricomycotina</taxon>
        <taxon>Agaricomycetes</taxon>
        <taxon>Agaricomycetidae</taxon>
        <taxon>Agaricales</taxon>
        <taxon>Marasmiineae</taxon>
        <taxon>Omphalotaceae</taxon>
        <taxon>Lentinula</taxon>
    </lineage>
</organism>
<keyword evidence="1" id="KW-0732">Signal</keyword>
<accession>A0A9W9A1W4</accession>
<sequence length="131" mass="13410">MRFISLDVTTVFAAVVLFSSLTNVAADIIAWSGNACDGDEGANVACDGSCHSFVNRHSFEVVASGTHCVTFFEGDGCTGEPFLFSGEGGSECINVNTGTSIGSFSCSANNVCVDRSVTSNSTLTSGNVTAV</sequence>